<name>A0AAV3ZLZ6_9GAST</name>
<keyword evidence="2" id="KW-1185">Reference proteome</keyword>
<dbReference type="AlphaFoldDB" id="A0AAV3ZLZ6"/>
<protein>
    <submittedName>
        <fullName evidence="1">Uncharacterized protein</fullName>
    </submittedName>
</protein>
<gene>
    <name evidence="1" type="ORF">PoB_002204700</name>
</gene>
<proteinExistence type="predicted"/>
<dbReference type="Proteomes" id="UP000735302">
    <property type="component" value="Unassembled WGS sequence"/>
</dbReference>
<accession>A0AAV3ZLZ6</accession>
<dbReference type="EMBL" id="BLXT01002514">
    <property type="protein sequence ID" value="GFN95541.1"/>
    <property type="molecule type" value="Genomic_DNA"/>
</dbReference>
<organism evidence="1 2">
    <name type="scientific">Plakobranchus ocellatus</name>
    <dbReference type="NCBI Taxonomy" id="259542"/>
    <lineage>
        <taxon>Eukaryota</taxon>
        <taxon>Metazoa</taxon>
        <taxon>Spiralia</taxon>
        <taxon>Lophotrochozoa</taxon>
        <taxon>Mollusca</taxon>
        <taxon>Gastropoda</taxon>
        <taxon>Heterobranchia</taxon>
        <taxon>Euthyneura</taxon>
        <taxon>Panpulmonata</taxon>
        <taxon>Sacoglossa</taxon>
        <taxon>Placobranchoidea</taxon>
        <taxon>Plakobranchidae</taxon>
        <taxon>Plakobranchus</taxon>
    </lineage>
</organism>
<reference evidence="1 2" key="1">
    <citation type="journal article" date="2021" name="Elife">
        <title>Chloroplast acquisition without the gene transfer in kleptoplastic sea slugs, Plakobranchus ocellatus.</title>
        <authorList>
            <person name="Maeda T."/>
            <person name="Takahashi S."/>
            <person name="Yoshida T."/>
            <person name="Shimamura S."/>
            <person name="Takaki Y."/>
            <person name="Nagai Y."/>
            <person name="Toyoda A."/>
            <person name="Suzuki Y."/>
            <person name="Arimoto A."/>
            <person name="Ishii H."/>
            <person name="Satoh N."/>
            <person name="Nishiyama T."/>
            <person name="Hasebe M."/>
            <person name="Maruyama T."/>
            <person name="Minagawa J."/>
            <person name="Obokata J."/>
            <person name="Shigenobu S."/>
        </authorList>
    </citation>
    <scope>NUCLEOTIDE SEQUENCE [LARGE SCALE GENOMIC DNA]</scope>
</reference>
<sequence length="118" mass="13938">MRAQHSNSSYNRCFPMCTSGVPRFICEADTTIKCHTWIASHRFPTSDLVNVWNGSLTENITITHKFNKTENHLGVRHICVDGWDVQNKIVHYFHRWFLLLRPQKFTQYLRNEIGIECE</sequence>
<evidence type="ECO:0000313" key="1">
    <source>
        <dbReference type="EMBL" id="GFN95541.1"/>
    </source>
</evidence>
<comment type="caution">
    <text evidence="1">The sequence shown here is derived from an EMBL/GenBank/DDBJ whole genome shotgun (WGS) entry which is preliminary data.</text>
</comment>
<evidence type="ECO:0000313" key="2">
    <source>
        <dbReference type="Proteomes" id="UP000735302"/>
    </source>
</evidence>